<keyword evidence="3" id="KW-1185">Reference proteome</keyword>
<evidence type="ECO:0000313" key="3">
    <source>
        <dbReference type="Proteomes" id="UP001501175"/>
    </source>
</evidence>
<evidence type="ECO:0000256" key="1">
    <source>
        <dbReference type="SAM" id="Phobius"/>
    </source>
</evidence>
<feature type="transmembrane region" description="Helical" evidence="1">
    <location>
        <begin position="5"/>
        <end position="25"/>
    </location>
</feature>
<accession>A0ABP8N9B6</accession>
<evidence type="ECO:0000313" key="2">
    <source>
        <dbReference type="EMBL" id="GAA4463478.1"/>
    </source>
</evidence>
<dbReference type="EMBL" id="BAABHD010000074">
    <property type="protein sequence ID" value="GAA4463478.1"/>
    <property type="molecule type" value="Genomic_DNA"/>
</dbReference>
<feature type="transmembrane region" description="Helical" evidence="1">
    <location>
        <begin position="31"/>
        <end position="48"/>
    </location>
</feature>
<dbReference type="Proteomes" id="UP001501175">
    <property type="component" value="Unassembled WGS sequence"/>
</dbReference>
<keyword evidence="1" id="KW-1133">Transmembrane helix</keyword>
<protein>
    <submittedName>
        <fullName evidence="2">Uncharacterized protein</fullName>
    </submittedName>
</protein>
<gene>
    <name evidence="2" type="ORF">GCM10023189_41560</name>
</gene>
<keyword evidence="1" id="KW-0472">Membrane</keyword>
<keyword evidence="1" id="KW-0812">Transmembrane</keyword>
<sequence>MKAEILYKLCVGTLVLVFVAMLLNCFMVKDYGMGTLVCFGFLVGYRLFDKKTVLHEEQQIVEELKQRDTSKRH</sequence>
<dbReference type="RefSeq" id="WP_345246648.1">
    <property type="nucleotide sequence ID" value="NZ_BAABHD010000074.1"/>
</dbReference>
<reference evidence="3" key="1">
    <citation type="journal article" date="2019" name="Int. J. Syst. Evol. Microbiol.">
        <title>The Global Catalogue of Microorganisms (GCM) 10K type strain sequencing project: providing services to taxonomists for standard genome sequencing and annotation.</title>
        <authorList>
            <consortium name="The Broad Institute Genomics Platform"/>
            <consortium name="The Broad Institute Genome Sequencing Center for Infectious Disease"/>
            <person name="Wu L."/>
            <person name="Ma J."/>
        </authorList>
    </citation>
    <scope>NUCLEOTIDE SEQUENCE [LARGE SCALE GENOMIC DNA]</scope>
    <source>
        <strain evidence="3">JCM 17927</strain>
    </source>
</reference>
<comment type="caution">
    <text evidence="2">The sequence shown here is derived from an EMBL/GenBank/DDBJ whole genome shotgun (WGS) entry which is preliminary data.</text>
</comment>
<name>A0ABP8N9B6_9BACT</name>
<organism evidence="2 3">
    <name type="scientific">Nibrella saemangeumensis</name>
    <dbReference type="NCBI Taxonomy" id="1084526"/>
    <lineage>
        <taxon>Bacteria</taxon>
        <taxon>Pseudomonadati</taxon>
        <taxon>Bacteroidota</taxon>
        <taxon>Cytophagia</taxon>
        <taxon>Cytophagales</taxon>
        <taxon>Spirosomataceae</taxon>
        <taxon>Nibrella</taxon>
    </lineage>
</organism>
<proteinExistence type="predicted"/>